<evidence type="ECO:0000256" key="1">
    <source>
        <dbReference type="SAM" id="MobiDB-lite"/>
    </source>
</evidence>
<dbReference type="Pfam" id="PF14111">
    <property type="entry name" value="DUF4283"/>
    <property type="match status" value="1"/>
</dbReference>
<dbReference type="Proteomes" id="UP000813462">
    <property type="component" value="Unassembled WGS sequence"/>
</dbReference>
<feature type="compositionally biased region" description="Basic and acidic residues" evidence="1">
    <location>
        <begin position="296"/>
        <end position="321"/>
    </location>
</feature>
<feature type="domain" description="DUF4283" evidence="2">
    <location>
        <begin position="28"/>
        <end position="109"/>
    </location>
</feature>
<comment type="caution">
    <text evidence="3">The sequence shown here is derived from an EMBL/GenBank/DDBJ whole genome shotgun (WGS) entry which is preliminary data.</text>
</comment>
<evidence type="ECO:0000313" key="3">
    <source>
        <dbReference type="EMBL" id="KAH7542822.1"/>
    </source>
</evidence>
<evidence type="ECO:0000259" key="2">
    <source>
        <dbReference type="Pfam" id="PF14111"/>
    </source>
</evidence>
<gene>
    <name evidence="3" type="ORF">FEM48_Zijuj02G0115700</name>
</gene>
<dbReference type="InterPro" id="IPR040256">
    <property type="entry name" value="At4g02000-like"/>
</dbReference>
<protein>
    <recommendedName>
        <fullName evidence="2">DUF4283 domain-containing protein</fullName>
    </recommendedName>
</protein>
<dbReference type="InterPro" id="IPR025558">
    <property type="entry name" value="DUF4283"/>
</dbReference>
<dbReference type="EMBL" id="JAEACU010000002">
    <property type="protein sequence ID" value="KAH7542822.1"/>
    <property type="molecule type" value="Genomic_DNA"/>
</dbReference>
<dbReference type="PANTHER" id="PTHR31286">
    <property type="entry name" value="GLYCINE-RICH CELL WALL STRUCTURAL PROTEIN 1.8-LIKE"/>
    <property type="match status" value="1"/>
</dbReference>
<organism evidence="3 4">
    <name type="scientific">Ziziphus jujuba var. spinosa</name>
    <dbReference type="NCBI Taxonomy" id="714518"/>
    <lineage>
        <taxon>Eukaryota</taxon>
        <taxon>Viridiplantae</taxon>
        <taxon>Streptophyta</taxon>
        <taxon>Embryophyta</taxon>
        <taxon>Tracheophyta</taxon>
        <taxon>Spermatophyta</taxon>
        <taxon>Magnoliopsida</taxon>
        <taxon>eudicotyledons</taxon>
        <taxon>Gunneridae</taxon>
        <taxon>Pentapetalae</taxon>
        <taxon>rosids</taxon>
        <taxon>fabids</taxon>
        <taxon>Rosales</taxon>
        <taxon>Rhamnaceae</taxon>
        <taxon>Paliureae</taxon>
        <taxon>Ziziphus</taxon>
    </lineage>
</organism>
<accession>A0A978VVH7</accession>
<name>A0A978VVH7_ZIZJJ</name>
<feature type="region of interest" description="Disordered" evidence="1">
    <location>
        <begin position="283"/>
        <end position="321"/>
    </location>
</feature>
<proteinExistence type="predicted"/>
<reference evidence="3" key="1">
    <citation type="journal article" date="2021" name="Front. Plant Sci.">
        <title>Chromosome-Scale Genome Assembly for Chinese Sour Jujube and Insights Into Its Genome Evolution and Domestication Signature.</title>
        <authorList>
            <person name="Shen L.-Y."/>
            <person name="Luo H."/>
            <person name="Wang X.-L."/>
            <person name="Wang X.-M."/>
            <person name="Qiu X.-J."/>
            <person name="Liu H."/>
            <person name="Zhou S.-S."/>
            <person name="Jia K.-H."/>
            <person name="Nie S."/>
            <person name="Bao Y.-T."/>
            <person name="Zhang R.-G."/>
            <person name="Yun Q.-Z."/>
            <person name="Chai Y.-H."/>
            <person name="Lu J.-Y."/>
            <person name="Li Y."/>
            <person name="Zhao S.-W."/>
            <person name="Mao J.-F."/>
            <person name="Jia S.-G."/>
            <person name="Mao Y.-M."/>
        </authorList>
    </citation>
    <scope>NUCLEOTIDE SEQUENCE</scope>
    <source>
        <strain evidence="3">AT0</strain>
        <tissue evidence="3">Leaf</tissue>
    </source>
</reference>
<dbReference type="AlphaFoldDB" id="A0A978VVH7"/>
<sequence length="353" mass="40037">MNTKESRVDEQGLLPHLELTADGEEATQKSNLTLVGRIISEKSIKQHIIQLIPKQIWFTQDLVKMDQINGNTFLFSFKTVSDRARVWIRQPWMINGAHLSLKEWNPHMSLRDFDFSHSTSWVQIHGLPVQFMNKENAFKIGSLFKEVLQVEDGTKKNAMGLKYMWLQVEIDIAKPLLIGFFQKIGNGKEKRGTATQRESSAPFIRNDQVKVQESLGDPICSGLGEATHSNPRVRRGMGLVSKGSDNEQPSMATHHPSAQYELDSFSKFKRTCEGVEADRANRRVSSDIKINPSSKLSEKQRLEVSRGKQGMSDKEKASKVRDTRFAGLNRKTRENRLPLHINGLRGVLHSFGD</sequence>
<evidence type="ECO:0000313" key="4">
    <source>
        <dbReference type="Proteomes" id="UP000813462"/>
    </source>
</evidence>
<dbReference type="PANTHER" id="PTHR31286:SF167">
    <property type="entry name" value="OS09G0268800 PROTEIN"/>
    <property type="match status" value="1"/>
</dbReference>